<evidence type="ECO:0000313" key="3">
    <source>
        <dbReference type="EMBL" id="NBC67890.1"/>
    </source>
</evidence>
<dbReference type="OrthoDB" id="2678751at2"/>
<dbReference type="InterPro" id="IPR015050">
    <property type="entry name" value="BofC_C"/>
</dbReference>
<comment type="caution">
    <text evidence="3">The sequence shown here is derived from an EMBL/GenBank/DDBJ whole genome shotgun (WGS) entry which is preliminary data.</text>
</comment>
<dbReference type="RefSeq" id="WP_161694086.1">
    <property type="nucleotide sequence ID" value="NZ_JAAAMU010000001.1"/>
</dbReference>
<accession>A0A7X5BZ59</accession>
<dbReference type="Gene3D" id="3.30.70.1740">
    <property type="entry name" value="Bypass-of-forespore C, C-terminal domain"/>
    <property type="match status" value="1"/>
</dbReference>
<evidence type="ECO:0000256" key="1">
    <source>
        <dbReference type="SAM" id="MobiDB-lite"/>
    </source>
</evidence>
<dbReference type="Pfam" id="PF08955">
    <property type="entry name" value="BofC_C"/>
    <property type="match status" value="1"/>
</dbReference>
<dbReference type="InterPro" id="IPR038117">
    <property type="entry name" value="BofC_C_sf"/>
</dbReference>
<evidence type="ECO:0000259" key="2">
    <source>
        <dbReference type="Pfam" id="PF08955"/>
    </source>
</evidence>
<feature type="region of interest" description="Disordered" evidence="1">
    <location>
        <begin position="45"/>
        <end position="72"/>
    </location>
</feature>
<name>A0A7X5BZ59_9BACL</name>
<feature type="domain" description="Bypass of forespore C C-terminal" evidence="2">
    <location>
        <begin position="134"/>
        <end position="210"/>
    </location>
</feature>
<dbReference type="Proteomes" id="UP000558113">
    <property type="component" value="Unassembled WGS sequence"/>
</dbReference>
<proteinExistence type="predicted"/>
<organism evidence="3 4">
    <name type="scientific">Paenibacillus sacheonensis</name>
    <dbReference type="NCBI Taxonomy" id="742054"/>
    <lineage>
        <taxon>Bacteria</taxon>
        <taxon>Bacillati</taxon>
        <taxon>Bacillota</taxon>
        <taxon>Bacilli</taxon>
        <taxon>Bacillales</taxon>
        <taxon>Paenibacillaceae</taxon>
        <taxon>Paenibacillus</taxon>
    </lineage>
</organism>
<sequence>MMIFSLWRKVKQKLKRGKRPIWQLACGMLLSTACLFLSPAAEGSAGAEPQDVPQAESPVVRQQPEGGGSSVIDALSDMQEKVTVKLRRVYICGVESETIGVLSSADALRMMKQHHEWTAIVDEQGAVVMEQRIDDLSESCKRSAYFGLDKLGRLSLFDGEPKKEKVMRTFFQLDVNYMESSLPKERVEELENGIRISDKDAFNSVLSTYSDYAVARTQKVMKRTY</sequence>
<reference evidence="3 4" key="1">
    <citation type="submission" date="2020-01" db="EMBL/GenBank/DDBJ databases">
        <title>Paenibacillus soybeanensis sp. nov. isolated from the nodules of soybean (Glycine max(L.) Merr).</title>
        <authorList>
            <person name="Wang H."/>
        </authorList>
    </citation>
    <scope>NUCLEOTIDE SEQUENCE [LARGE SCALE GENOMIC DNA]</scope>
    <source>
        <strain evidence="3 4">DSM 23054</strain>
    </source>
</reference>
<evidence type="ECO:0000313" key="4">
    <source>
        <dbReference type="Proteomes" id="UP000558113"/>
    </source>
</evidence>
<gene>
    <name evidence="3" type="ORF">GT003_02655</name>
</gene>
<dbReference type="AlphaFoldDB" id="A0A7X5BZ59"/>
<dbReference type="EMBL" id="JAAAMU010000001">
    <property type="protein sequence ID" value="NBC67890.1"/>
    <property type="molecule type" value="Genomic_DNA"/>
</dbReference>
<protein>
    <recommendedName>
        <fullName evidence="2">Bypass of forespore C C-terminal domain-containing protein</fullName>
    </recommendedName>
</protein>
<keyword evidence="4" id="KW-1185">Reference proteome</keyword>